<gene>
    <name evidence="1" type="ORF">B0F90DRAFT_1786720</name>
</gene>
<accession>A0AAD4LU81</accession>
<evidence type="ECO:0000313" key="1">
    <source>
        <dbReference type="EMBL" id="KAI0290385.1"/>
    </source>
</evidence>
<evidence type="ECO:0000313" key="2">
    <source>
        <dbReference type="Proteomes" id="UP001203297"/>
    </source>
</evidence>
<dbReference type="Proteomes" id="UP001203297">
    <property type="component" value="Unassembled WGS sequence"/>
</dbReference>
<dbReference type="EMBL" id="WTXG01000228">
    <property type="protein sequence ID" value="KAI0290385.1"/>
    <property type="molecule type" value="Genomic_DNA"/>
</dbReference>
<name>A0AAD4LU81_9AGAM</name>
<sequence>MEILKVSLTLGLFSVCLPLGLLSVPLTLGSFCICLPLGSPLSIKSILRSPLFQFFTKRFAFSASSVMNTWHHSRDC</sequence>
<comment type="caution">
    <text evidence="1">The sequence shown here is derived from an EMBL/GenBank/DDBJ whole genome shotgun (WGS) entry which is preliminary data.</text>
</comment>
<dbReference type="AlphaFoldDB" id="A0AAD4LU81"/>
<protein>
    <submittedName>
        <fullName evidence="1">Uncharacterized protein</fullName>
    </submittedName>
</protein>
<keyword evidence="2" id="KW-1185">Reference proteome</keyword>
<reference evidence="1" key="1">
    <citation type="journal article" date="2022" name="New Phytol.">
        <title>Evolutionary transition to the ectomycorrhizal habit in the genomes of a hyperdiverse lineage of mushroom-forming fungi.</title>
        <authorList>
            <person name="Looney B."/>
            <person name="Miyauchi S."/>
            <person name="Morin E."/>
            <person name="Drula E."/>
            <person name="Courty P.E."/>
            <person name="Kohler A."/>
            <person name="Kuo A."/>
            <person name="LaButti K."/>
            <person name="Pangilinan J."/>
            <person name="Lipzen A."/>
            <person name="Riley R."/>
            <person name="Andreopoulos W."/>
            <person name="He G."/>
            <person name="Johnson J."/>
            <person name="Nolan M."/>
            <person name="Tritt A."/>
            <person name="Barry K.W."/>
            <person name="Grigoriev I.V."/>
            <person name="Nagy L.G."/>
            <person name="Hibbett D."/>
            <person name="Henrissat B."/>
            <person name="Matheny P.B."/>
            <person name="Labbe J."/>
            <person name="Martin F.M."/>
        </authorList>
    </citation>
    <scope>NUCLEOTIDE SEQUENCE</scope>
    <source>
        <strain evidence="1">BPL690</strain>
    </source>
</reference>
<proteinExistence type="predicted"/>
<organism evidence="1 2">
    <name type="scientific">Multifurca ochricompacta</name>
    <dbReference type="NCBI Taxonomy" id="376703"/>
    <lineage>
        <taxon>Eukaryota</taxon>
        <taxon>Fungi</taxon>
        <taxon>Dikarya</taxon>
        <taxon>Basidiomycota</taxon>
        <taxon>Agaricomycotina</taxon>
        <taxon>Agaricomycetes</taxon>
        <taxon>Russulales</taxon>
        <taxon>Russulaceae</taxon>
        <taxon>Multifurca</taxon>
    </lineage>
</organism>